<dbReference type="PANTHER" id="PTHR24270">
    <property type="entry name" value="LOW-DENSITY LIPOPROTEIN RECEPTOR-RELATED"/>
    <property type="match status" value="1"/>
</dbReference>
<comment type="caution">
    <text evidence="10">Lacks conserved residue(s) required for the propagation of feature annotation.</text>
</comment>
<evidence type="ECO:0000256" key="2">
    <source>
        <dbReference type="ARBA" id="ARBA00004308"/>
    </source>
</evidence>
<reference evidence="13" key="1">
    <citation type="submission" date="2012-12" db="EMBL/GenBank/DDBJ databases">
        <authorList>
            <person name="Hellsten U."/>
            <person name="Grimwood J."/>
            <person name="Chapman J.A."/>
            <person name="Shapiro H."/>
            <person name="Aerts A."/>
            <person name="Otillar R.P."/>
            <person name="Terry A.Y."/>
            <person name="Boore J.L."/>
            <person name="Simakov O."/>
            <person name="Marletaz F."/>
            <person name="Cho S.-J."/>
            <person name="Edsinger-Gonzales E."/>
            <person name="Havlak P."/>
            <person name="Kuo D.-H."/>
            <person name="Larsson T."/>
            <person name="Lv J."/>
            <person name="Arendt D."/>
            <person name="Savage R."/>
            <person name="Osoegawa K."/>
            <person name="de Jong P."/>
            <person name="Lindberg D.R."/>
            <person name="Seaver E.C."/>
            <person name="Weisblat D.A."/>
            <person name="Putnam N.H."/>
            <person name="Grigoriev I.V."/>
            <person name="Rokhsar D.S."/>
        </authorList>
    </citation>
    <scope>NUCLEOTIDE SEQUENCE</scope>
    <source>
        <strain evidence="13">I ESC-2004</strain>
    </source>
</reference>
<dbReference type="EMBL" id="KB310898">
    <property type="protein sequence ID" value="ELT90498.1"/>
    <property type="molecule type" value="Genomic_DNA"/>
</dbReference>
<keyword evidence="13" id="KW-1185">Reference proteome</keyword>
<dbReference type="InterPro" id="IPR023415">
    <property type="entry name" value="LDLR_class-A_CS"/>
</dbReference>
<dbReference type="Gene3D" id="4.10.400.10">
    <property type="entry name" value="Low-density Lipoprotein Receptor"/>
    <property type="match status" value="4"/>
</dbReference>
<evidence type="ECO:0000313" key="11">
    <source>
        <dbReference type="EMBL" id="ELT90498.1"/>
    </source>
</evidence>
<dbReference type="SMART" id="SM00192">
    <property type="entry name" value="LDLa"/>
    <property type="match status" value="4"/>
</dbReference>
<dbReference type="GO" id="GO:0012505">
    <property type="term" value="C:endomembrane system"/>
    <property type="evidence" value="ECO:0007669"/>
    <property type="project" value="UniProtKB-SubCell"/>
</dbReference>
<evidence type="ECO:0000256" key="8">
    <source>
        <dbReference type="ARBA" id="ARBA00023157"/>
    </source>
</evidence>
<evidence type="ECO:0000256" key="4">
    <source>
        <dbReference type="ARBA" id="ARBA00022729"/>
    </source>
</evidence>
<keyword evidence="8 10" id="KW-1015">Disulfide bond</keyword>
<feature type="disulfide bond" evidence="10">
    <location>
        <begin position="57"/>
        <end position="69"/>
    </location>
</feature>
<keyword evidence="6" id="KW-1133">Transmembrane helix</keyword>
<dbReference type="PANTHER" id="PTHR24270:SF62">
    <property type="entry name" value="LOW-DENSITY LIPOPROTEIN RECEPTOR-RELATED PROTEIN 2"/>
    <property type="match status" value="1"/>
</dbReference>
<evidence type="ECO:0000256" key="10">
    <source>
        <dbReference type="PROSITE-ProRule" id="PRU00124"/>
    </source>
</evidence>
<feature type="disulfide bond" evidence="10">
    <location>
        <begin position="112"/>
        <end position="130"/>
    </location>
</feature>
<feature type="non-terminal residue" evidence="11">
    <location>
        <position position="175"/>
    </location>
</feature>
<dbReference type="Pfam" id="PF00057">
    <property type="entry name" value="Ldl_recept_a"/>
    <property type="match status" value="3"/>
</dbReference>
<reference evidence="11 13" key="2">
    <citation type="journal article" date="2013" name="Nature">
        <title>Insights into bilaterian evolution from three spiralian genomes.</title>
        <authorList>
            <person name="Simakov O."/>
            <person name="Marletaz F."/>
            <person name="Cho S.J."/>
            <person name="Edsinger-Gonzales E."/>
            <person name="Havlak P."/>
            <person name="Hellsten U."/>
            <person name="Kuo D.H."/>
            <person name="Larsson T."/>
            <person name="Lv J."/>
            <person name="Arendt D."/>
            <person name="Savage R."/>
            <person name="Osoegawa K."/>
            <person name="de Jong P."/>
            <person name="Grimwood J."/>
            <person name="Chapman J.A."/>
            <person name="Shapiro H."/>
            <person name="Aerts A."/>
            <person name="Otillar R.P."/>
            <person name="Terry A.Y."/>
            <person name="Boore J.L."/>
            <person name="Grigoriev I.V."/>
            <person name="Lindberg D.R."/>
            <person name="Seaver E.C."/>
            <person name="Weisblat D.A."/>
            <person name="Putnam N.H."/>
            <person name="Rokhsar D.S."/>
        </authorList>
    </citation>
    <scope>NUCLEOTIDE SEQUENCE</scope>
    <source>
        <strain evidence="11 13">I ESC-2004</strain>
    </source>
</reference>
<evidence type="ECO:0000256" key="5">
    <source>
        <dbReference type="ARBA" id="ARBA00022737"/>
    </source>
</evidence>
<gene>
    <name evidence="11" type="ORF">CAPTEDRAFT_85937</name>
</gene>
<feature type="disulfide bond" evidence="10">
    <location>
        <begin position="64"/>
        <end position="82"/>
    </location>
</feature>
<dbReference type="InterPro" id="IPR050685">
    <property type="entry name" value="LDLR"/>
</dbReference>
<evidence type="ECO:0000313" key="13">
    <source>
        <dbReference type="Proteomes" id="UP000014760"/>
    </source>
</evidence>
<dbReference type="PROSITE" id="PS50068">
    <property type="entry name" value="LDLRA_2"/>
    <property type="match status" value="3"/>
</dbReference>
<evidence type="ECO:0000256" key="9">
    <source>
        <dbReference type="ARBA" id="ARBA00023180"/>
    </source>
</evidence>
<protein>
    <submittedName>
        <fullName evidence="11 12">Uncharacterized protein</fullName>
    </submittedName>
</protein>
<dbReference type="STRING" id="283909.R7T9R9"/>
<dbReference type="OMA" id="CTESACR"/>
<proteinExistence type="predicted"/>
<keyword evidence="4" id="KW-0732">Signal</keyword>
<dbReference type="GO" id="GO:0005886">
    <property type="term" value="C:plasma membrane"/>
    <property type="evidence" value="ECO:0007669"/>
    <property type="project" value="TreeGrafter"/>
</dbReference>
<dbReference type="SUPFAM" id="SSF57424">
    <property type="entry name" value="LDL receptor-like module"/>
    <property type="match status" value="4"/>
</dbReference>
<keyword evidence="5" id="KW-0677">Repeat</keyword>
<sequence length="175" mass="19345">DMFTCRDGTCIMILYVCDGQKDCLDGEDEECNHLCSYEEGDMVGKCNQDCHTSNCTCISTHFQCSSGGCVPLEKLCDGRTDCADDSDEEGCALMLPITEQIEYFTCASGRACRHSYCIPLHRVCDGIYDCPMKDDEDQCTNLVCVGLFKCKNGTCLHPKLLCNGVVECPQYGDDE</sequence>
<evidence type="ECO:0000256" key="7">
    <source>
        <dbReference type="ARBA" id="ARBA00023136"/>
    </source>
</evidence>
<dbReference type="PROSITE" id="PS01209">
    <property type="entry name" value="LDLRA_1"/>
    <property type="match status" value="2"/>
</dbReference>
<feature type="disulfide bond" evidence="10">
    <location>
        <begin position="5"/>
        <end position="23"/>
    </location>
</feature>
<feature type="non-terminal residue" evidence="11">
    <location>
        <position position="1"/>
    </location>
</feature>
<keyword evidence="3" id="KW-0812">Transmembrane</keyword>
<dbReference type="EMBL" id="AMQN01014344">
    <property type="status" value="NOT_ANNOTATED_CDS"/>
    <property type="molecule type" value="Genomic_DNA"/>
</dbReference>
<dbReference type="AlphaFoldDB" id="R7T9R9"/>
<dbReference type="OrthoDB" id="6162345at2759"/>
<feature type="disulfide bond" evidence="10">
    <location>
        <begin position="124"/>
        <end position="139"/>
    </location>
</feature>
<dbReference type="EnsemblMetazoa" id="CapteT85937">
    <property type="protein sequence ID" value="CapteP85937"/>
    <property type="gene ID" value="CapteG85937"/>
</dbReference>
<dbReference type="PRINTS" id="PR00261">
    <property type="entry name" value="LDLRECEPTOR"/>
</dbReference>
<dbReference type="FunFam" id="4.10.400.10:FF:000034">
    <property type="entry name" value="Low-density lipoprotein receptor-related protein 2"/>
    <property type="match status" value="1"/>
</dbReference>
<keyword evidence="7" id="KW-0472">Membrane</keyword>
<accession>R7T9R9</accession>
<keyword evidence="9" id="KW-0325">Glycoprotein</keyword>
<dbReference type="HOGENOM" id="CLU_085098_1_1_1"/>
<feature type="disulfide bond" evidence="10">
    <location>
        <begin position="76"/>
        <end position="91"/>
    </location>
</feature>
<dbReference type="GO" id="GO:0016192">
    <property type="term" value="P:vesicle-mediated transport"/>
    <property type="evidence" value="ECO:0007669"/>
    <property type="project" value="UniProtKB-ARBA"/>
</dbReference>
<dbReference type="InterPro" id="IPR002172">
    <property type="entry name" value="LDrepeatLR_classA_rpt"/>
</dbReference>
<evidence type="ECO:0000256" key="1">
    <source>
        <dbReference type="ARBA" id="ARBA00004167"/>
    </source>
</evidence>
<name>R7T9R9_CAPTE</name>
<evidence type="ECO:0000256" key="6">
    <source>
        <dbReference type="ARBA" id="ARBA00022989"/>
    </source>
</evidence>
<evidence type="ECO:0000313" key="12">
    <source>
        <dbReference type="EnsemblMetazoa" id="CapteP85937"/>
    </source>
</evidence>
<dbReference type="CDD" id="cd00112">
    <property type="entry name" value="LDLa"/>
    <property type="match status" value="2"/>
</dbReference>
<comment type="subcellular location">
    <subcellularLocation>
        <location evidence="2">Endomembrane system</location>
    </subcellularLocation>
    <subcellularLocation>
        <location evidence="1">Membrane</location>
        <topology evidence="1">Single-pass membrane protein</topology>
    </subcellularLocation>
</comment>
<reference evidence="12" key="3">
    <citation type="submission" date="2015-06" db="UniProtKB">
        <authorList>
            <consortium name="EnsemblMetazoa"/>
        </authorList>
    </citation>
    <scope>IDENTIFICATION</scope>
</reference>
<organism evidence="11">
    <name type="scientific">Capitella teleta</name>
    <name type="common">Polychaete worm</name>
    <dbReference type="NCBI Taxonomy" id="283909"/>
    <lineage>
        <taxon>Eukaryota</taxon>
        <taxon>Metazoa</taxon>
        <taxon>Spiralia</taxon>
        <taxon>Lophotrochozoa</taxon>
        <taxon>Annelida</taxon>
        <taxon>Polychaeta</taxon>
        <taxon>Sedentaria</taxon>
        <taxon>Scolecida</taxon>
        <taxon>Capitellidae</taxon>
        <taxon>Capitella</taxon>
    </lineage>
</organism>
<dbReference type="InterPro" id="IPR036055">
    <property type="entry name" value="LDL_receptor-like_sf"/>
</dbReference>
<dbReference type="Proteomes" id="UP000014760">
    <property type="component" value="Unassembled WGS sequence"/>
</dbReference>
<evidence type="ECO:0000256" key="3">
    <source>
        <dbReference type="ARBA" id="ARBA00022692"/>
    </source>
</evidence>